<comment type="pathway">
    <text evidence="2">Cofactor biosynthesis; NAD(+) biosynthesis; quinolinate from iminoaspartate: step 1/1.</text>
</comment>
<evidence type="ECO:0000256" key="9">
    <source>
        <dbReference type="ARBA" id="ARBA00023014"/>
    </source>
</evidence>
<comment type="cofactor">
    <cofactor evidence="1">
        <name>[4Fe-4S] cluster</name>
        <dbReference type="ChEBI" id="CHEBI:49883"/>
    </cofactor>
</comment>
<sequence length="330" mass="35766">MDALTDMGEESRRAPGEAPGLSDERCRSLLSELDGLKRANDAVVLAHYYTRPEVQRAADYVGDSFALARLATTVPQRTLVIAGVSFMAESMKLLNPDKRVLVPDPSADCPMAHMVSRATVLEARERYGDDLAVVCYVNSTAEIKSWSDVCVTSSNAVRIVRGLSQHHVLFIPDEHLGRYVAQQVPEKHVILNDGRCPFHAQIGAREVRDLMRAHPNAPVLAHPECTSEVLEIADVIGSTAEIIEAAQNSAAQEFIVVTMSGVQAELERRCAPGKKFHFTSSSRCPEMDKVTLGQVVACLRDGVGEVPMPAHADAAAATLDRMLALASNKG</sequence>
<evidence type="ECO:0000256" key="8">
    <source>
        <dbReference type="ARBA" id="ARBA00023004"/>
    </source>
</evidence>
<evidence type="ECO:0000256" key="4">
    <source>
        <dbReference type="ARBA" id="ARBA00022485"/>
    </source>
</evidence>
<dbReference type="Gene3D" id="3.40.50.10800">
    <property type="entry name" value="NadA-like"/>
    <property type="match status" value="3"/>
</dbReference>
<dbReference type="InterPro" id="IPR036094">
    <property type="entry name" value="NadA_sf"/>
</dbReference>
<evidence type="ECO:0000313" key="12">
    <source>
        <dbReference type="EMBL" id="MDM8274978.1"/>
    </source>
</evidence>
<gene>
    <name evidence="12" type="primary">nadA</name>
    <name evidence="12" type="ORF">QUW28_05615</name>
</gene>
<keyword evidence="9" id="KW-0411">Iron-sulfur</keyword>
<accession>A0ABT7V910</accession>
<dbReference type="GO" id="GO:0016740">
    <property type="term" value="F:transferase activity"/>
    <property type="evidence" value="ECO:0007669"/>
    <property type="project" value="UniProtKB-KW"/>
</dbReference>
<evidence type="ECO:0000256" key="2">
    <source>
        <dbReference type="ARBA" id="ARBA00005065"/>
    </source>
</evidence>
<evidence type="ECO:0000256" key="6">
    <source>
        <dbReference type="ARBA" id="ARBA00022679"/>
    </source>
</evidence>
<evidence type="ECO:0000256" key="1">
    <source>
        <dbReference type="ARBA" id="ARBA00001966"/>
    </source>
</evidence>
<dbReference type="NCBIfam" id="TIGR00550">
    <property type="entry name" value="nadA"/>
    <property type="match status" value="1"/>
</dbReference>
<evidence type="ECO:0000256" key="10">
    <source>
        <dbReference type="NCBIfam" id="TIGR00550"/>
    </source>
</evidence>
<keyword evidence="7" id="KW-0479">Metal-binding</keyword>
<evidence type="ECO:0000256" key="11">
    <source>
        <dbReference type="SAM" id="MobiDB-lite"/>
    </source>
</evidence>
<protein>
    <recommendedName>
        <fullName evidence="3 10">Quinolinate synthase</fullName>
        <ecNumber evidence="3 10">2.5.1.72</ecNumber>
    </recommendedName>
</protein>
<evidence type="ECO:0000256" key="3">
    <source>
        <dbReference type="ARBA" id="ARBA00012669"/>
    </source>
</evidence>
<dbReference type="RefSeq" id="WP_289545065.1">
    <property type="nucleotide sequence ID" value="NZ_JAUDDZ010000006.1"/>
</dbReference>
<evidence type="ECO:0000256" key="5">
    <source>
        <dbReference type="ARBA" id="ARBA00022642"/>
    </source>
</evidence>
<keyword evidence="13" id="KW-1185">Reference proteome</keyword>
<comment type="caution">
    <text evidence="12">The sequence shown here is derived from an EMBL/GenBank/DDBJ whole genome shotgun (WGS) entry which is preliminary data.</text>
</comment>
<reference evidence="13" key="1">
    <citation type="submission" date="2023-06" db="EMBL/GenBank/DDBJ databases">
        <title>Identification and characterization of horizontal gene transfer across gut microbiota members of farm animals based on homology search.</title>
        <authorList>
            <person name="Zeman M."/>
            <person name="Kubasova T."/>
            <person name="Jahodarova E."/>
            <person name="Nykrynova M."/>
            <person name="Rychlik I."/>
        </authorList>
    </citation>
    <scope>NUCLEOTIDE SEQUENCE [LARGE SCALE GENOMIC DNA]</scope>
    <source>
        <strain evidence="13">154_Feed</strain>
    </source>
</reference>
<dbReference type="NCBIfam" id="NF006878">
    <property type="entry name" value="PRK09375.1-2"/>
    <property type="match status" value="1"/>
</dbReference>
<dbReference type="InterPro" id="IPR003473">
    <property type="entry name" value="NadA"/>
</dbReference>
<feature type="region of interest" description="Disordered" evidence="11">
    <location>
        <begin position="1"/>
        <end position="23"/>
    </location>
</feature>
<dbReference type="SUPFAM" id="SSF142754">
    <property type="entry name" value="NadA-like"/>
    <property type="match status" value="1"/>
</dbReference>
<proteinExistence type="predicted"/>
<keyword evidence="5" id="KW-0662">Pyridine nucleotide biosynthesis</keyword>
<dbReference type="EMBL" id="JAUDDZ010000006">
    <property type="protein sequence ID" value="MDM8274978.1"/>
    <property type="molecule type" value="Genomic_DNA"/>
</dbReference>
<keyword evidence="6 12" id="KW-0808">Transferase</keyword>
<dbReference type="PANTHER" id="PTHR30573">
    <property type="entry name" value="QUINOLINATE SYNTHETASE A"/>
    <property type="match status" value="1"/>
</dbReference>
<organism evidence="12 13">
    <name type="scientific">Enorma phocaeensis</name>
    <dbReference type="NCBI Taxonomy" id="1871019"/>
    <lineage>
        <taxon>Bacteria</taxon>
        <taxon>Bacillati</taxon>
        <taxon>Actinomycetota</taxon>
        <taxon>Coriobacteriia</taxon>
        <taxon>Coriobacteriales</taxon>
        <taxon>Coriobacteriaceae</taxon>
        <taxon>Enorma</taxon>
    </lineage>
</organism>
<dbReference type="Pfam" id="PF02445">
    <property type="entry name" value="NadA"/>
    <property type="match status" value="1"/>
</dbReference>
<dbReference type="EC" id="2.5.1.72" evidence="3 10"/>
<dbReference type="PANTHER" id="PTHR30573:SF0">
    <property type="entry name" value="QUINOLINATE SYNTHASE, CHLOROPLASTIC"/>
    <property type="match status" value="1"/>
</dbReference>
<keyword evidence="4" id="KW-0004">4Fe-4S</keyword>
<name>A0ABT7V910_9ACTN</name>
<dbReference type="Proteomes" id="UP001529421">
    <property type="component" value="Unassembled WGS sequence"/>
</dbReference>
<keyword evidence="8" id="KW-0408">Iron</keyword>
<evidence type="ECO:0000256" key="7">
    <source>
        <dbReference type="ARBA" id="ARBA00022723"/>
    </source>
</evidence>
<evidence type="ECO:0000313" key="13">
    <source>
        <dbReference type="Proteomes" id="UP001529421"/>
    </source>
</evidence>